<dbReference type="RefSeq" id="WP_139266863.1">
    <property type="nucleotide sequence ID" value="NZ_CP151651.1"/>
</dbReference>
<sequence>MSPNLVPLRTEEAENRESESELSATSDRKKQKTGRVSPNLASLRTEEGKKTARVSPNLVPLRTEEAENRESESELSPTSDRRSRKQGE</sequence>
<protein>
    <submittedName>
        <fullName evidence="2">Uncharacterized protein</fullName>
    </submittedName>
</protein>
<evidence type="ECO:0000313" key="3">
    <source>
        <dbReference type="Proteomes" id="UP001472074"/>
    </source>
</evidence>
<organism evidence="2 3">
    <name type="scientific">Cytobacillus pseudoceanisediminis</name>
    <dbReference type="NCBI Taxonomy" id="3051614"/>
    <lineage>
        <taxon>Bacteria</taxon>
        <taxon>Bacillati</taxon>
        <taxon>Bacillota</taxon>
        <taxon>Bacilli</taxon>
        <taxon>Bacillales</taxon>
        <taxon>Bacillaceae</taxon>
        <taxon>Cytobacillus</taxon>
    </lineage>
</organism>
<feature type="compositionally biased region" description="Basic and acidic residues" evidence="1">
    <location>
        <begin position="79"/>
        <end position="88"/>
    </location>
</feature>
<proteinExistence type="predicted"/>
<feature type="compositionally biased region" description="Basic and acidic residues" evidence="1">
    <location>
        <begin position="9"/>
        <end position="19"/>
    </location>
</feature>
<keyword evidence="3" id="KW-1185">Reference proteome</keyword>
<dbReference type="EMBL" id="CP151651">
    <property type="protein sequence ID" value="WZP07272.1"/>
    <property type="molecule type" value="Genomic_DNA"/>
</dbReference>
<accession>A0ABZ2ZGK3</accession>
<feature type="compositionally biased region" description="Basic and acidic residues" evidence="1">
    <location>
        <begin position="62"/>
        <end position="72"/>
    </location>
</feature>
<reference evidence="2 3" key="1">
    <citation type="submission" date="2024-04" db="EMBL/GenBank/DDBJ databases">
        <title>Screening of coral probiotics and analysis of their probiotic properties.</title>
        <authorList>
            <person name="Wang S."/>
        </authorList>
    </citation>
    <scope>NUCLEOTIDE SEQUENCE [LARGE SCALE GENOMIC DNA]</scope>
    <source>
        <strain evidence="2 3">GXU-Z9</strain>
    </source>
</reference>
<dbReference type="Proteomes" id="UP001472074">
    <property type="component" value="Chromosome"/>
</dbReference>
<feature type="region of interest" description="Disordered" evidence="1">
    <location>
        <begin position="1"/>
        <end position="88"/>
    </location>
</feature>
<gene>
    <name evidence="2" type="ORF">AADC60_24985</name>
</gene>
<name>A0ABZ2ZGK3_9BACI</name>
<evidence type="ECO:0000313" key="2">
    <source>
        <dbReference type="EMBL" id="WZP07272.1"/>
    </source>
</evidence>
<evidence type="ECO:0000256" key="1">
    <source>
        <dbReference type="SAM" id="MobiDB-lite"/>
    </source>
</evidence>